<dbReference type="PANTHER" id="PTHR36180:SF2">
    <property type="entry name" value="BRO FAMILY PROTEIN"/>
    <property type="match status" value="1"/>
</dbReference>
<gene>
    <name evidence="2" type="ORF">XBKB1_4070001</name>
</gene>
<evidence type="ECO:0000313" key="3">
    <source>
        <dbReference type="Proteomes" id="UP000028493"/>
    </source>
</evidence>
<reference evidence="2" key="1">
    <citation type="submission" date="2013-07" db="EMBL/GenBank/DDBJ databases">
        <title>Sub-species coevolution in mutualistic symbiosis.</title>
        <authorList>
            <person name="Murfin K."/>
            <person name="Klassen J."/>
            <person name="Lee M."/>
            <person name="Forst S."/>
            <person name="Stock P."/>
            <person name="Goodrich-Blair H."/>
        </authorList>
    </citation>
    <scope>NUCLEOTIDE SEQUENCE [LARGE SCALE GENOMIC DNA]</scope>
    <source>
        <strain evidence="2">Kraussei Becker Underwood</strain>
    </source>
</reference>
<comment type="caution">
    <text evidence="2">The sequence shown here is derived from an EMBL/GenBank/DDBJ whole genome shotgun (WGS) entry which is preliminary data.</text>
</comment>
<proteinExistence type="predicted"/>
<dbReference type="Pfam" id="PF02498">
    <property type="entry name" value="Bro-N"/>
    <property type="match status" value="1"/>
</dbReference>
<feature type="domain" description="Bro-N" evidence="1">
    <location>
        <begin position="1"/>
        <end position="86"/>
    </location>
</feature>
<dbReference type="PANTHER" id="PTHR36180">
    <property type="entry name" value="DNA-BINDING PROTEIN-RELATED-RELATED"/>
    <property type="match status" value="1"/>
</dbReference>
<name>A0A077Q0F5_XENBV</name>
<dbReference type="EMBL" id="CBSZ010000343">
    <property type="protein sequence ID" value="CDH25484.1"/>
    <property type="molecule type" value="Genomic_DNA"/>
</dbReference>
<dbReference type="Proteomes" id="UP000028493">
    <property type="component" value="Unassembled WGS sequence"/>
</dbReference>
<dbReference type="AlphaFoldDB" id="A0A077Q0F5"/>
<evidence type="ECO:0000259" key="1">
    <source>
        <dbReference type="PROSITE" id="PS51750"/>
    </source>
</evidence>
<dbReference type="HOGENOM" id="CLU_046670_12_2_6"/>
<dbReference type="SMART" id="SM01040">
    <property type="entry name" value="Bro-N"/>
    <property type="match status" value="1"/>
</dbReference>
<organism evidence="2 3">
    <name type="scientific">Xenorhabdus bovienii str. kraussei Becker Underwood</name>
    <dbReference type="NCBI Taxonomy" id="1398204"/>
    <lineage>
        <taxon>Bacteria</taxon>
        <taxon>Pseudomonadati</taxon>
        <taxon>Pseudomonadota</taxon>
        <taxon>Gammaproteobacteria</taxon>
        <taxon>Enterobacterales</taxon>
        <taxon>Morganellaceae</taxon>
        <taxon>Xenorhabdus</taxon>
    </lineage>
</organism>
<accession>A0A077Q0F5</accession>
<dbReference type="PROSITE" id="PS51750">
    <property type="entry name" value="BRO_N"/>
    <property type="match status" value="1"/>
</dbReference>
<evidence type="ECO:0000313" key="2">
    <source>
        <dbReference type="EMBL" id="CDH25484.1"/>
    </source>
</evidence>
<sequence length="91" mass="10212">MFFAVGLAESLGYTNPSKALKDHCKHLIKLNYNESLELGLGENLRGVILAGQSDMFRLVMRSNLPSAERFQDWVFESVLPSIMETGSYSIK</sequence>
<protein>
    <submittedName>
        <fullName evidence="2">Similar to bacteriophage protein</fullName>
    </submittedName>
</protein>
<dbReference type="InterPro" id="IPR003497">
    <property type="entry name" value="BRO_N_domain"/>
</dbReference>